<keyword evidence="2 5" id="KW-0812">Transmembrane</keyword>
<organism evidence="6 7">
    <name type="scientific">Halosimplex aquaticum</name>
    <dbReference type="NCBI Taxonomy" id="3026162"/>
    <lineage>
        <taxon>Archaea</taxon>
        <taxon>Methanobacteriati</taxon>
        <taxon>Methanobacteriota</taxon>
        <taxon>Stenosarchaea group</taxon>
        <taxon>Halobacteria</taxon>
        <taxon>Halobacteriales</taxon>
        <taxon>Haloarculaceae</taxon>
        <taxon>Halosimplex</taxon>
    </lineage>
</organism>
<evidence type="ECO:0000313" key="7">
    <source>
        <dbReference type="Proteomes" id="UP001596432"/>
    </source>
</evidence>
<feature type="transmembrane region" description="Helical" evidence="5">
    <location>
        <begin position="109"/>
        <end position="130"/>
    </location>
</feature>
<feature type="transmembrane region" description="Helical" evidence="5">
    <location>
        <begin position="51"/>
        <end position="69"/>
    </location>
</feature>
<sequence>MVVETAAGGILFLLARVLLGGVLAFTGLNHFSDVEGMAGYAGAKGLPAPKLAVVASGVLLVFSGLGIVLGVVPVIAAGAAAVFLLVSAVTFHDFWAVPDDQAQTEMTQFLKNVALAGGTLAFVALGGQAWPYAVGIGLF</sequence>
<dbReference type="GO" id="GO:0016020">
    <property type="term" value="C:membrane"/>
    <property type="evidence" value="ECO:0007669"/>
    <property type="project" value="UniProtKB-SubCell"/>
</dbReference>
<evidence type="ECO:0000256" key="3">
    <source>
        <dbReference type="ARBA" id="ARBA00022989"/>
    </source>
</evidence>
<evidence type="ECO:0000256" key="1">
    <source>
        <dbReference type="ARBA" id="ARBA00004141"/>
    </source>
</evidence>
<dbReference type="GeneID" id="78819951"/>
<evidence type="ECO:0000256" key="4">
    <source>
        <dbReference type="ARBA" id="ARBA00023136"/>
    </source>
</evidence>
<protein>
    <submittedName>
        <fullName evidence="6">DoxX family protein</fullName>
    </submittedName>
</protein>
<evidence type="ECO:0000256" key="2">
    <source>
        <dbReference type="ARBA" id="ARBA00022692"/>
    </source>
</evidence>
<dbReference type="InterPro" id="IPR032808">
    <property type="entry name" value="DoxX"/>
</dbReference>
<feature type="transmembrane region" description="Helical" evidence="5">
    <location>
        <begin position="6"/>
        <end position="31"/>
    </location>
</feature>
<dbReference type="EMBL" id="JBHTAS010000001">
    <property type="protein sequence ID" value="MFC7139691.1"/>
    <property type="molecule type" value="Genomic_DNA"/>
</dbReference>
<gene>
    <name evidence="6" type="ORF">ACFQMA_07540</name>
</gene>
<dbReference type="Proteomes" id="UP001596432">
    <property type="component" value="Unassembled WGS sequence"/>
</dbReference>
<evidence type="ECO:0000256" key="5">
    <source>
        <dbReference type="SAM" id="Phobius"/>
    </source>
</evidence>
<evidence type="ECO:0000313" key="6">
    <source>
        <dbReference type="EMBL" id="MFC7139691.1"/>
    </source>
</evidence>
<reference evidence="6 7" key="1">
    <citation type="journal article" date="2019" name="Int. J. Syst. Evol. Microbiol.">
        <title>The Global Catalogue of Microorganisms (GCM) 10K type strain sequencing project: providing services to taxonomists for standard genome sequencing and annotation.</title>
        <authorList>
            <consortium name="The Broad Institute Genomics Platform"/>
            <consortium name="The Broad Institute Genome Sequencing Center for Infectious Disease"/>
            <person name="Wu L."/>
            <person name="Ma J."/>
        </authorList>
    </citation>
    <scope>NUCLEOTIDE SEQUENCE [LARGE SCALE GENOMIC DNA]</scope>
    <source>
        <strain evidence="6 7">XZYJT29</strain>
    </source>
</reference>
<keyword evidence="7" id="KW-1185">Reference proteome</keyword>
<proteinExistence type="predicted"/>
<keyword evidence="3 5" id="KW-1133">Transmembrane helix</keyword>
<keyword evidence="4 5" id="KW-0472">Membrane</keyword>
<comment type="subcellular location">
    <subcellularLocation>
        <location evidence="1">Membrane</location>
        <topology evidence="1">Multi-pass membrane protein</topology>
    </subcellularLocation>
</comment>
<accession>A0ABD5Y1X9</accession>
<comment type="caution">
    <text evidence="6">The sequence shown here is derived from an EMBL/GenBank/DDBJ whole genome shotgun (WGS) entry which is preliminary data.</text>
</comment>
<dbReference type="Pfam" id="PF07681">
    <property type="entry name" value="DoxX"/>
    <property type="match status" value="1"/>
</dbReference>
<feature type="transmembrane region" description="Helical" evidence="5">
    <location>
        <begin position="75"/>
        <end position="97"/>
    </location>
</feature>
<dbReference type="RefSeq" id="WP_274325273.1">
    <property type="nucleotide sequence ID" value="NZ_CP118158.1"/>
</dbReference>
<name>A0ABD5Y1X9_9EURY</name>
<dbReference type="AlphaFoldDB" id="A0ABD5Y1X9"/>